<dbReference type="FunCoup" id="A0A059AFW0">
    <property type="interactions" value="1539"/>
</dbReference>
<sequence>MDQSEFVQVMDVRSSLVLERHHCYPPLPILLSFSLSISPQPATFSTGDERGGANRHKPVECRGSFETKSNFVSHLPTQPPSPSRLAGTDHAAAAAAAAPMALRISSSALLPKSSPSPSAGADDGGSVRPASFVDLRPRAPAGLRLRGFVRAGGNSNSTNCNGGGGGGGGQKKGSVPSSNYVVPLDKSVSASYSSCITRPLAEILRDLNKKIPDNIIKSLPNAPDGDPDHDADQASNHIPWFHANRMLSFYAPGWCGEIRDVIFSDNGSVTVVYRVTVRGSDGEAHREATGTVSPAAGHDADPVAVAEEMAFCKACARFGLGLYLYHEV</sequence>
<dbReference type="GO" id="GO:0003677">
    <property type="term" value="F:DNA binding"/>
    <property type="evidence" value="ECO:0007669"/>
    <property type="project" value="InterPro"/>
</dbReference>
<proteinExistence type="predicted"/>
<dbReference type="EMBL" id="KK198762">
    <property type="protein sequence ID" value="KCW52280.1"/>
    <property type="molecule type" value="Genomic_DNA"/>
</dbReference>
<evidence type="ECO:0000313" key="2">
    <source>
        <dbReference type="EMBL" id="KCW52280.1"/>
    </source>
</evidence>
<dbReference type="AlphaFoldDB" id="A0A059AFW0"/>
<dbReference type="Gramene" id="KCW52280">
    <property type="protein sequence ID" value="KCW52280"/>
    <property type="gene ID" value="EUGRSUZ_J01700"/>
</dbReference>
<accession>A0A059AFW0</accession>
<gene>
    <name evidence="2" type="ORF">EUGRSUZ_J01700</name>
</gene>
<dbReference type="GO" id="GO:0000724">
    <property type="term" value="P:double-strand break repair via homologous recombination"/>
    <property type="evidence" value="ECO:0007669"/>
    <property type="project" value="InterPro"/>
</dbReference>
<feature type="compositionally biased region" description="Low complexity" evidence="1">
    <location>
        <begin position="109"/>
        <end position="126"/>
    </location>
</feature>
<feature type="compositionally biased region" description="Gly residues" evidence="1">
    <location>
        <begin position="161"/>
        <end position="171"/>
    </location>
</feature>
<name>A0A059AFW0_EUCGR</name>
<feature type="region of interest" description="Disordered" evidence="1">
    <location>
        <begin position="109"/>
        <end position="131"/>
    </location>
</feature>
<dbReference type="PANTHER" id="PTHR34050:SF3">
    <property type="entry name" value="DNA REPAIR RAD52-LIKE PROTEIN 2, CHLOROPLASTIC"/>
    <property type="match status" value="1"/>
</dbReference>
<dbReference type="InterPro" id="IPR037489">
    <property type="entry name" value="RAD52-like"/>
</dbReference>
<organism evidence="2">
    <name type="scientific">Eucalyptus grandis</name>
    <name type="common">Flooded gum</name>
    <dbReference type="NCBI Taxonomy" id="71139"/>
    <lineage>
        <taxon>Eukaryota</taxon>
        <taxon>Viridiplantae</taxon>
        <taxon>Streptophyta</taxon>
        <taxon>Embryophyta</taxon>
        <taxon>Tracheophyta</taxon>
        <taxon>Spermatophyta</taxon>
        <taxon>Magnoliopsida</taxon>
        <taxon>eudicotyledons</taxon>
        <taxon>Gunneridae</taxon>
        <taxon>Pentapetalae</taxon>
        <taxon>rosids</taxon>
        <taxon>malvids</taxon>
        <taxon>Myrtales</taxon>
        <taxon>Myrtaceae</taxon>
        <taxon>Myrtoideae</taxon>
        <taxon>Eucalypteae</taxon>
        <taxon>Eucalyptus</taxon>
    </lineage>
</organism>
<reference evidence="2" key="1">
    <citation type="submission" date="2013-07" db="EMBL/GenBank/DDBJ databases">
        <title>The genome of Eucalyptus grandis.</title>
        <authorList>
            <person name="Schmutz J."/>
            <person name="Hayes R."/>
            <person name="Myburg A."/>
            <person name="Tuskan G."/>
            <person name="Grattapaglia D."/>
            <person name="Rokhsar D.S."/>
        </authorList>
    </citation>
    <scope>NUCLEOTIDE SEQUENCE</scope>
    <source>
        <tissue evidence="2">Leaf extractions</tissue>
    </source>
</reference>
<evidence type="ECO:0000256" key="1">
    <source>
        <dbReference type="SAM" id="MobiDB-lite"/>
    </source>
</evidence>
<feature type="region of interest" description="Disordered" evidence="1">
    <location>
        <begin position="153"/>
        <end position="175"/>
    </location>
</feature>
<dbReference type="PANTHER" id="PTHR34050">
    <property type="entry name" value="DNA REPAIR RAD52-LIKE PROTEIN 2, CHLOROPLASTIC"/>
    <property type="match status" value="1"/>
</dbReference>
<dbReference type="InParanoid" id="A0A059AFW0"/>
<dbReference type="eggNOG" id="ENOG502RXVC">
    <property type="taxonomic scope" value="Eukaryota"/>
</dbReference>
<dbReference type="STRING" id="71139.A0A059AFW0"/>
<protein>
    <submittedName>
        <fullName evidence="2">Uncharacterized protein</fullName>
    </submittedName>
</protein>